<feature type="non-terminal residue" evidence="2">
    <location>
        <position position="90"/>
    </location>
</feature>
<feature type="domain" description="Amidase" evidence="1">
    <location>
        <begin position="27"/>
        <end position="84"/>
    </location>
</feature>
<organism evidence="2 3">
    <name type="scientific">Aphanocapsa feldmannii 277cV</name>
    <dbReference type="NCBI Taxonomy" id="2507553"/>
    <lineage>
        <taxon>Bacteria</taxon>
        <taxon>Bacillati</taxon>
        <taxon>Cyanobacteriota</taxon>
        <taxon>Cyanophyceae</taxon>
        <taxon>Oscillatoriophycideae</taxon>
        <taxon>Chroococcales</taxon>
        <taxon>Microcystaceae</taxon>
        <taxon>Aphanocapsa</taxon>
    </lineage>
</organism>
<name>A0A524RNE6_9CHRO</name>
<dbReference type="Gene3D" id="3.90.1300.10">
    <property type="entry name" value="Amidase signature (AS) domain"/>
    <property type="match status" value="1"/>
</dbReference>
<reference evidence="2 3" key="1">
    <citation type="journal article" date="2019" name="mSystems">
        <title>Life at home and on the roam: Genomic adaptions reflect the dual lifestyle of an intracellular, facultative symbiont.</title>
        <authorList>
            <person name="Burgsdorf I."/>
        </authorList>
    </citation>
    <scope>NUCLEOTIDE SEQUENCE [LARGE SCALE GENOMIC DNA]</scope>
    <source>
        <strain evidence="2">277cV</strain>
    </source>
</reference>
<dbReference type="InterPro" id="IPR023631">
    <property type="entry name" value="Amidase_dom"/>
</dbReference>
<dbReference type="Proteomes" id="UP000317990">
    <property type="component" value="Unassembled WGS sequence"/>
</dbReference>
<dbReference type="Pfam" id="PF01425">
    <property type="entry name" value="Amidase"/>
    <property type="match status" value="1"/>
</dbReference>
<evidence type="ECO:0000313" key="3">
    <source>
        <dbReference type="Proteomes" id="UP000317990"/>
    </source>
</evidence>
<dbReference type="EMBL" id="SRMO01000065">
    <property type="protein sequence ID" value="TGG92307.1"/>
    <property type="molecule type" value="Genomic_DNA"/>
</dbReference>
<protein>
    <submittedName>
        <fullName evidence="2">Amidase</fullName>
    </submittedName>
</protein>
<sequence length="90" mass="10069">MTDDLWFASATHLPEHIWLKEFSPVELAKVLLERIDSYNDRVNAFVHMTPDLAHDMAQQAERDVMAGAALGPLHGVPVAIKARTCMNSRV</sequence>
<dbReference type="AlphaFoldDB" id="A0A524RNE6"/>
<gene>
    <name evidence="2" type="ORF">ERJ67_06170</name>
</gene>
<dbReference type="InterPro" id="IPR036928">
    <property type="entry name" value="AS_sf"/>
</dbReference>
<accession>A0A524RNE6</accession>
<evidence type="ECO:0000313" key="2">
    <source>
        <dbReference type="EMBL" id="TGG92307.1"/>
    </source>
</evidence>
<evidence type="ECO:0000259" key="1">
    <source>
        <dbReference type="Pfam" id="PF01425"/>
    </source>
</evidence>
<dbReference type="SUPFAM" id="SSF75304">
    <property type="entry name" value="Amidase signature (AS) enzymes"/>
    <property type="match status" value="1"/>
</dbReference>
<comment type="caution">
    <text evidence="2">The sequence shown here is derived from an EMBL/GenBank/DDBJ whole genome shotgun (WGS) entry which is preliminary data.</text>
</comment>
<proteinExistence type="predicted"/>